<organism evidence="1 2">
    <name type="scientific">Deinococcus hopiensis KR-140</name>
    <dbReference type="NCBI Taxonomy" id="695939"/>
    <lineage>
        <taxon>Bacteria</taxon>
        <taxon>Thermotogati</taxon>
        <taxon>Deinococcota</taxon>
        <taxon>Deinococci</taxon>
        <taxon>Deinococcales</taxon>
        <taxon>Deinococcaceae</taxon>
        <taxon>Deinococcus</taxon>
    </lineage>
</organism>
<proteinExistence type="predicted"/>
<sequence>MNKRILIRFVPPAPIKVPNGPKSTRLRTWKVDKLIGFLQEGLEPMMGEAYPDVEFEVVEARAQEIRFDGWKPEKPGDVRKAIGEMMGNVMEGIEAEEYLED</sequence>
<evidence type="ECO:0000313" key="1">
    <source>
        <dbReference type="EMBL" id="SMB89248.1"/>
    </source>
</evidence>
<gene>
    <name evidence="1" type="ORF">SAMN00790413_00328</name>
</gene>
<name>A0A1W1V7B0_9DEIO</name>
<keyword evidence="2" id="KW-1185">Reference proteome</keyword>
<reference evidence="1 2" key="1">
    <citation type="submission" date="2017-04" db="EMBL/GenBank/DDBJ databases">
        <authorList>
            <person name="Afonso C.L."/>
            <person name="Miller P.J."/>
            <person name="Scott M.A."/>
            <person name="Spackman E."/>
            <person name="Goraichik I."/>
            <person name="Dimitrov K.M."/>
            <person name="Suarez D.L."/>
            <person name="Swayne D.E."/>
        </authorList>
    </citation>
    <scope>NUCLEOTIDE SEQUENCE [LARGE SCALE GENOMIC DNA]</scope>
    <source>
        <strain evidence="1 2">KR-140</strain>
    </source>
</reference>
<evidence type="ECO:0000313" key="2">
    <source>
        <dbReference type="Proteomes" id="UP000192582"/>
    </source>
</evidence>
<dbReference type="RefSeq" id="WP_139806807.1">
    <property type="nucleotide sequence ID" value="NZ_FWWU01000009.1"/>
</dbReference>
<accession>A0A1W1V7B0</accession>
<dbReference type="Proteomes" id="UP000192582">
    <property type="component" value="Unassembled WGS sequence"/>
</dbReference>
<dbReference type="EMBL" id="FWWU01000009">
    <property type="protein sequence ID" value="SMB89248.1"/>
    <property type="molecule type" value="Genomic_DNA"/>
</dbReference>
<protein>
    <submittedName>
        <fullName evidence="1">Uncharacterized protein</fullName>
    </submittedName>
</protein>
<dbReference type="OrthoDB" id="69545at2"/>
<dbReference type="AlphaFoldDB" id="A0A1W1V7B0"/>